<name>A0A075GG48_9EURY</name>
<dbReference type="SFLD" id="SFLDG01018">
    <property type="entry name" value="Squalene/Phytoene_Synthase_Lik"/>
    <property type="match status" value="1"/>
</dbReference>
<protein>
    <submittedName>
        <fullName evidence="1">Squalene/phytoene synthase (FDFT1)</fullName>
        <ecNumber evidence="1">2.5.1.21</ecNumber>
    </submittedName>
</protein>
<proteinExistence type="predicted"/>
<gene>
    <name evidence="1" type="primary">FDFT1</name>
</gene>
<sequence>MAKLISPEIDSLLEKTSRSFYLTLKVLPAKIRGQIGLLYLLARLADTIADSASGNTNQLIDNIREYNEYAQGNRDDPPNLSDLAQLQTNPEEAKLLEKVSEVVDSLERFSEADQKIIRHCLDTIVSGQTLDLQRFGNVEKGTITPLSDDNELDDYTYRVAGCVGEFWTQMSLVHCINTDEDTEKLMFEYGVRFGKALQLINILRDIPADLALGRCYIPIDSMTRYDLIPSDLQDLENMENFRPLFDIYLDLAWGHLDAAVEYIGLLPKRQFRLRAACMLPVLIGQRTLTLLGSQNVLDRDNRVKVLRPEIKRLKNKTLWAMFSRRKCMKLLQSNRDA</sequence>
<dbReference type="EMBL" id="KF900597">
    <property type="protein sequence ID" value="AIF00628.1"/>
    <property type="molecule type" value="Genomic_DNA"/>
</dbReference>
<dbReference type="InterPro" id="IPR008949">
    <property type="entry name" value="Isoprenoid_synthase_dom_sf"/>
</dbReference>
<organism evidence="1">
    <name type="scientific">uncultured marine group II/III euryarchaeote KM3_136_C10</name>
    <dbReference type="NCBI Taxonomy" id="1457867"/>
    <lineage>
        <taxon>Archaea</taxon>
        <taxon>Methanobacteriati</taxon>
        <taxon>Methanobacteriota</taxon>
        <taxon>environmental samples</taxon>
    </lineage>
</organism>
<dbReference type="AlphaFoldDB" id="A0A075GG48"/>
<dbReference type="InterPro" id="IPR002060">
    <property type="entry name" value="Squ/phyt_synthse"/>
</dbReference>
<reference evidence="1" key="1">
    <citation type="journal article" date="2014" name="Genome Biol. Evol.">
        <title>Pangenome evidence for extensive interdomain horizontal transfer affecting lineage core and shell genes in uncultured planktonic thaumarchaeota and euryarchaeota.</title>
        <authorList>
            <person name="Deschamps P."/>
            <person name="Zivanovic Y."/>
            <person name="Moreira D."/>
            <person name="Rodriguez-Valera F."/>
            <person name="Lopez-Garcia P."/>
        </authorList>
    </citation>
    <scope>NUCLEOTIDE SEQUENCE</scope>
</reference>
<evidence type="ECO:0000313" key="1">
    <source>
        <dbReference type="EMBL" id="AIF00628.1"/>
    </source>
</evidence>
<accession>A0A075GG48</accession>
<keyword evidence="1" id="KW-0808">Transferase</keyword>
<dbReference type="SFLD" id="SFLDS00005">
    <property type="entry name" value="Isoprenoid_Synthase_Type_I"/>
    <property type="match status" value="1"/>
</dbReference>
<dbReference type="SUPFAM" id="SSF48576">
    <property type="entry name" value="Terpenoid synthases"/>
    <property type="match status" value="1"/>
</dbReference>
<dbReference type="Pfam" id="PF00494">
    <property type="entry name" value="SQS_PSY"/>
    <property type="match status" value="1"/>
</dbReference>
<dbReference type="EC" id="2.5.1.21" evidence="1"/>
<dbReference type="Gene3D" id="1.10.600.10">
    <property type="entry name" value="Farnesyl Diphosphate Synthase"/>
    <property type="match status" value="1"/>
</dbReference>
<dbReference type="PANTHER" id="PTHR31480">
    <property type="entry name" value="BIFUNCTIONAL LYCOPENE CYCLASE/PHYTOENE SYNTHASE"/>
    <property type="match status" value="1"/>
</dbReference>
<dbReference type="GO" id="GO:0051996">
    <property type="term" value="F:squalene synthase [NAD(P)H] activity"/>
    <property type="evidence" value="ECO:0007669"/>
    <property type="project" value="UniProtKB-EC"/>
</dbReference>